<dbReference type="SUPFAM" id="SSF81698">
    <property type="entry name" value="FF domain"/>
    <property type="match status" value="2"/>
</dbReference>
<dbReference type="GO" id="GO:0005685">
    <property type="term" value="C:U1 snRNP"/>
    <property type="evidence" value="ECO:0007669"/>
    <property type="project" value="TreeGrafter"/>
</dbReference>
<keyword evidence="5" id="KW-1185">Reference proteome</keyword>
<feature type="region of interest" description="Disordered" evidence="2">
    <location>
        <begin position="339"/>
        <end position="370"/>
    </location>
</feature>
<dbReference type="PANTHER" id="PTHR11864">
    <property type="entry name" value="PRE-MRNA-PROCESSING PROTEIN PRP40"/>
    <property type="match status" value="1"/>
</dbReference>
<dbReference type="PROSITE" id="PS50020">
    <property type="entry name" value="WW_DOMAIN_2"/>
    <property type="match status" value="1"/>
</dbReference>
<keyword evidence="1" id="KW-0175">Coiled coil</keyword>
<dbReference type="SUPFAM" id="SSF51045">
    <property type="entry name" value="WW domain"/>
    <property type="match status" value="1"/>
</dbReference>
<evidence type="ECO:0000313" key="4">
    <source>
        <dbReference type="EMBL" id="GBG25293.1"/>
    </source>
</evidence>
<proteinExistence type="predicted"/>
<dbReference type="SMART" id="SM00441">
    <property type="entry name" value="FF"/>
    <property type="match status" value="2"/>
</dbReference>
<accession>A0A2R5G9T6</accession>
<dbReference type="EMBL" id="BEYU01000012">
    <property type="protein sequence ID" value="GBG25293.1"/>
    <property type="molecule type" value="Genomic_DNA"/>
</dbReference>
<dbReference type="InterPro" id="IPR039726">
    <property type="entry name" value="Prp40-like"/>
</dbReference>
<dbReference type="Pfam" id="PF01846">
    <property type="entry name" value="FF"/>
    <property type="match status" value="2"/>
</dbReference>
<feature type="compositionally biased region" description="Basic and acidic residues" evidence="2">
    <location>
        <begin position="344"/>
        <end position="359"/>
    </location>
</feature>
<feature type="coiled-coil region" evidence="1">
    <location>
        <begin position="211"/>
        <end position="238"/>
    </location>
</feature>
<feature type="domain" description="WW" evidence="3">
    <location>
        <begin position="26"/>
        <end position="52"/>
    </location>
</feature>
<evidence type="ECO:0000259" key="3">
    <source>
        <dbReference type="PROSITE" id="PS50020"/>
    </source>
</evidence>
<dbReference type="InParanoid" id="A0A2R5G9T6"/>
<dbReference type="CDD" id="cd00201">
    <property type="entry name" value="WW"/>
    <property type="match status" value="1"/>
</dbReference>
<dbReference type="InterPro" id="IPR002713">
    <property type="entry name" value="FF_domain"/>
</dbReference>
<protein>
    <submittedName>
        <fullName evidence="4">Pre-mRNA-processing protein 40C</fullName>
    </submittedName>
</protein>
<feature type="compositionally biased region" description="Basic and acidic residues" evidence="2">
    <location>
        <begin position="698"/>
        <end position="717"/>
    </location>
</feature>
<dbReference type="GO" id="GO:0071004">
    <property type="term" value="C:U2-type prespliceosome"/>
    <property type="evidence" value="ECO:0007669"/>
    <property type="project" value="TreeGrafter"/>
</dbReference>
<gene>
    <name evidence="4" type="ORF">FCC1311_015102</name>
</gene>
<feature type="region of interest" description="Disordered" evidence="2">
    <location>
        <begin position="657"/>
        <end position="717"/>
    </location>
</feature>
<organism evidence="4 5">
    <name type="scientific">Hondaea fermentalgiana</name>
    <dbReference type="NCBI Taxonomy" id="2315210"/>
    <lineage>
        <taxon>Eukaryota</taxon>
        <taxon>Sar</taxon>
        <taxon>Stramenopiles</taxon>
        <taxon>Bigyra</taxon>
        <taxon>Labyrinthulomycetes</taxon>
        <taxon>Thraustochytrida</taxon>
        <taxon>Thraustochytriidae</taxon>
        <taxon>Hondaea</taxon>
    </lineage>
</organism>
<comment type="caution">
    <text evidence="4">The sequence shown here is derived from an EMBL/GenBank/DDBJ whole genome shotgun (WGS) entry which is preliminary data.</text>
</comment>
<dbReference type="GO" id="GO:0045292">
    <property type="term" value="P:mRNA cis splicing, via spliceosome"/>
    <property type="evidence" value="ECO:0007669"/>
    <property type="project" value="InterPro"/>
</dbReference>
<evidence type="ECO:0000313" key="5">
    <source>
        <dbReference type="Proteomes" id="UP000241890"/>
    </source>
</evidence>
<dbReference type="InterPro" id="IPR036517">
    <property type="entry name" value="FF_domain_sf"/>
</dbReference>
<sequence>MTGQSTYDKPVSLMSHVERKLPRTAWKAYAQDGKIYYHNAQSNDTTWEEPMEFTMYKERLRALCNGDVPTKDMDSLAVFKAAQRALEECNAGLGGDDAQTEEERRKELTVNKVVAASERSDFVLLPSDLVVPAETTRFPGAVAGSLPADAKDTDALRKAFQDLLNERNVPPTTSWQEALTFGIANDVRFHALRGSAARREALADYAQWKAEENTRLRKERLQSQRDVLQRLLSDLAAAKTIDGNSSARSVLDRLRSEHGAEMDVWERADWALRDDDIKDFLDELYDREKREREQRRDAELEALDRSLQALADRGQLPLDGTAAWNDIKPAVFAFLAEQAAQEPGNKENHKDDDDGDRAMADSSAAEVAPGNAGSLKIQSFIEIPEKELADHLVDFILSVRKARKKELADAIDVLRDASPLRPHLEDFRAWFRRSMLHKLDSANGEESTQAAGTGLPESFKALRKTDTRFVEEATGQKFFRSIKGESKDLPPGPDGVAESQEALDDLVFMVVGQDAKEVLEELHEQLNDAYKIMKKDLKANRVRVAPSLAWDGDSSRLVANLPELVEKLGEDARRQVEESFSEPVQRAAFGRLRADADKKVRRRMEDFKAMLADTVRRSKHLGMSYEDALRRIKREPEFDELDSDKLRRDVYAEHMADLEASSRSSKRKAESAAPGDGADEDGRRTKSSRRSYSRSPSRSRDRRDRDRDRDDRRDHRR</sequence>
<name>A0A2R5G9T6_9STRA</name>
<dbReference type="PROSITE" id="PS01159">
    <property type="entry name" value="WW_DOMAIN_1"/>
    <property type="match status" value="1"/>
</dbReference>
<dbReference type="InterPro" id="IPR001202">
    <property type="entry name" value="WW_dom"/>
</dbReference>
<reference evidence="4 5" key="1">
    <citation type="submission" date="2017-12" db="EMBL/GenBank/DDBJ databases">
        <title>Sequencing, de novo assembly and annotation of complete genome of a new Thraustochytrid species, strain FCC1311.</title>
        <authorList>
            <person name="Sedici K."/>
            <person name="Godart F."/>
            <person name="Aiese Cigliano R."/>
            <person name="Sanseverino W."/>
            <person name="Barakat M."/>
            <person name="Ortet P."/>
            <person name="Marechal E."/>
            <person name="Cagnac O."/>
            <person name="Amato A."/>
        </authorList>
    </citation>
    <scope>NUCLEOTIDE SEQUENCE [LARGE SCALE GENOMIC DNA]</scope>
</reference>
<dbReference type="PANTHER" id="PTHR11864:SF0">
    <property type="entry name" value="PRP40 PRE-MRNA PROCESSING FACTOR 40 HOMOLOG A (YEAST)"/>
    <property type="match status" value="1"/>
</dbReference>
<dbReference type="OrthoDB" id="187617at2759"/>
<dbReference type="SMART" id="SM00456">
    <property type="entry name" value="WW"/>
    <property type="match status" value="1"/>
</dbReference>
<dbReference type="Gene3D" id="2.20.70.10">
    <property type="match status" value="1"/>
</dbReference>
<dbReference type="GO" id="GO:0003723">
    <property type="term" value="F:RNA binding"/>
    <property type="evidence" value="ECO:0007669"/>
    <property type="project" value="TreeGrafter"/>
</dbReference>
<evidence type="ECO:0000256" key="1">
    <source>
        <dbReference type="SAM" id="Coils"/>
    </source>
</evidence>
<evidence type="ECO:0000256" key="2">
    <source>
        <dbReference type="SAM" id="MobiDB-lite"/>
    </source>
</evidence>
<dbReference type="InterPro" id="IPR036020">
    <property type="entry name" value="WW_dom_sf"/>
</dbReference>
<dbReference type="Proteomes" id="UP000241890">
    <property type="component" value="Unassembled WGS sequence"/>
</dbReference>
<dbReference type="AlphaFoldDB" id="A0A2R5G9T6"/>
<dbReference type="Gene3D" id="1.10.10.440">
    <property type="entry name" value="FF domain"/>
    <property type="match status" value="2"/>
</dbReference>